<feature type="transmembrane region" description="Helical" evidence="5">
    <location>
        <begin position="239"/>
        <end position="260"/>
    </location>
</feature>
<name>A0A250FB73_9FLAO</name>
<keyword evidence="3 5" id="KW-1133">Transmembrane helix</keyword>
<evidence type="ECO:0000313" key="6">
    <source>
        <dbReference type="EMBL" id="ATA82364.1"/>
    </source>
</evidence>
<accession>A0A250FB73</accession>
<proteinExistence type="predicted"/>
<feature type="transmembrane region" description="Helical" evidence="5">
    <location>
        <begin position="167"/>
        <end position="187"/>
    </location>
</feature>
<evidence type="ECO:0000256" key="1">
    <source>
        <dbReference type="ARBA" id="ARBA00004141"/>
    </source>
</evidence>
<sequence>MSFIDYLLSAVLMLITFAIGSSLRFADFENIFRKSKPLYLGLFLQMVFLPICAFIIAAVANLSPAEKVGLIIVAICPGGTTSNFISYLIKADTALAVALTSINSLLILVSIPVLSNWAVAAFMGGHTEVSLPILNTVWEVTKIVIIPATLGLLFNRYFPNIAHRIKFPLKVINTLLLGVVFLIKFFAGEESGGSGISVDEIIRLLPTTLLMHLSSMILSYFIALKLFKLSGIQSTTISIEVGLQNTVLAIFVAGTLMHNAPMTKPALVYAMFSFFTTLVFAFITIRIRRD</sequence>
<feature type="transmembrane region" description="Helical" evidence="5">
    <location>
        <begin position="207"/>
        <end position="227"/>
    </location>
</feature>
<feature type="transmembrane region" description="Helical" evidence="5">
    <location>
        <begin position="68"/>
        <end position="89"/>
    </location>
</feature>
<dbReference type="Proteomes" id="UP000217276">
    <property type="component" value="Chromosome"/>
</dbReference>
<dbReference type="RefSeq" id="WP_095914383.1">
    <property type="nucleotide sequence ID" value="NZ_CAUUPF010000023.1"/>
</dbReference>
<dbReference type="Pfam" id="PF01758">
    <property type="entry name" value="SBF"/>
    <property type="match status" value="1"/>
</dbReference>
<dbReference type="Gene3D" id="1.20.1530.20">
    <property type="match status" value="1"/>
</dbReference>
<reference evidence="7" key="1">
    <citation type="submission" date="2017-06" db="EMBL/GenBank/DDBJ databases">
        <title>Capnocytophaga spp. assemblies.</title>
        <authorList>
            <person name="Gulvik C.A."/>
        </authorList>
    </citation>
    <scope>NUCLEOTIDE SEQUENCE [LARGE SCALE GENOMIC DNA]</scope>
    <source>
        <strain evidence="7">H6253</strain>
    </source>
</reference>
<evidence type="ECO:0000256" key="5">
    <source>
        <dbReference type="SAM" id="Phobius"/>
    </source>
</evidence>
<keyword evidence="2 5" id="KW-0812">Transmembrane</keyword>
<dbReference type="EMBL" id="CP022384">
    <property type="protein sequence ID" value="ATA82364.1"/>
    <property type="molecule type" value="Genomic_DNA"/>
</dbReference>
<dbReference type="AlphaFoldDB" id="A0A250FB73"/>
<feature type="transmembrane region" description="Helical" evidence="5">
    <location>
        <begin position="137"/>
        <end position="155"/>
    </location>
</feature>
<comment type="subcellular location">
    <subcellularLocation>
        <location evidence="1">Membrane</location>
        <topology evidence="1">Multi-pass membrane protein</topology>
    </subcellularLocation>
</comment>
<evidence type="ECO:0000256" key="4">
    <source>
        <dbReference type="ARBA" id="ARBA00023136"/>
    </source>
</evidence>
<evidence type="ECO:0000256" key="3">
    <source>
        <dbReference type="ARBA" id="ARBA00022989"/>
    </source>
</evidence>
<dbReference type="InterPro" id="IPR002657">
    <property type="entry name" value="BilAc:Na_symport/Acr3"/>
</dbReference>
<protein>
    <submittedName>
        <fullName evidence="6">Bile acid:sodium symporter</fullName>
    </submittedName>
</protein>
<dbReference type="InterPro" id="IPR038770">
    <property type="entry name" value="Na+/solute_symporter_sf"/>
</dbReference>
<dbReference type="GO" id="GO:0016020">
    <property type="term" value="C:membrane"/>
    <property type="evidence" value="ECO:0007669"/>
    <property type="project" value="UniProtKB-SubCell"/>
</dbReference>
<feature type="transmembrane region" description="Helical" evidence="5">
    <location>
        <begin position="38"/>
        <end position="62"/>
    </location>
</feature>
<feature type="transmembrane region" description="Helical" evidence="5">
    <location>
        <begin position="96"/>
        <end position="117"/>
    </location>
</feature>
<evidence type="ECO:0000256" key="2">
    <source>
        <dbReference type="ARBA" id="ARBA00022692"/>
    </source>
</evidence>
<feature type="transmembrane region" description="Helical" evidence="5">
    <location>
        <begin position="266"/>
        <end position="285"/>
    </location>
</feature>
<keyword evidence="4 5" id="KW-0472">Membrane</keyword>
<dbReference type="KEGG" id="clk:CGC53_08425"/>
<keyword evidence="7" id="KW-1185">Reference proteome</keyword>
<organism evidence="6 7">
    <name type="scientific">Capnocytophaga leadbetteri</name>
    <dbReference type="NCBI Taxonomy" id="327575"/>
    <lineage>
        <taxon>Bacteria</taxon>
        <taxon>Pseudomonadati</taxon>
        <taxon>Bacteroidota</taxon>
        <taxon>Flavobacteriia</taxon>
        <taxon>Flavobacteriales</taxon>
        <taxon>Flavobacteriaceae</taxon>
        <taxon>Capnocytophaga</taxon>
    </lineage>
</organism>
<evidence type="ECO:0000313" key="7">
    <source>
        <dbReference type="Proteomes" id="UP000217276"/>
    </source>
</evidence>
<dbReference type="InterPro" id="IPR004710">
    <property type="entry name" value="Bilac:Na_transpt"/>
</dbReference>
<dbReference type="PANTHER" id="PTHR10361:SF24">
    <property type="entry name" value="P3 PROTEIN"/>
    <property type="match status" value="1"/>
</dbReference>
<feature type="transmembrane region" description="Helical" evidence="5">
    <location>
        <begin position="6"/>
        <end position="26"/>
    </location>
</feature>
<gene>
    <name evidence="6" type="ORF">CGC53_08425</name>
</gene>
<dbReference type="PANTHER" id="PTHR10361">
    <property type="entry name" value="SODIUM-BILE ACID COTRANSPORTER"/>
    <property type="match status" value="1"/>
</dbReference>